<organism evidence="2 3">
    <name type="scientific">Actinopolymorpha pittospori</name>
    <dbReference type="NCBI Taxonomy" id="648752"/>
    <lineage>
        <taxon>Bacteria</taxon>
        <taxon>Bacillati</taxon>
        <taxon>Actinomycetota</taxon>
        <taxon>Actinomycetes</taxon>
        <taxon>Propionibacteriales</taxon>
        <taxon>Actinopolymorphaceae</taxon>
        <taxon>Actinopolymorpha</taxon>
    </lineage>
</organism>
<name>A0A927RHB6_9ACTN</name>
<reference evidence="2" key="1">
    <citation type="submission" date="2020-10" db="EMBL/GenBank/DDBJ databases">
        <title>Sequencing the genomes of 1000 actinobacteria strains.</title>
        <authorList>
            <person name="Klenk H.-P."/>
        </authorList>
    </citation>
    <scope>NUCLEOTIDE SEQUENCE</scope>
    <source>
        <strain evidence="2">DSM 45354</strain>
    </source>
</reference>
<keyword evidence="3" id="KW-1185">Reference proteome</keyword>
<dbReference type="Gene3D" id="2.40.380.10">
    <property type="entry name" value="FomD-like"/>
    <property type="match status" value="1"/>
</dbReference>
<proteinExistence type="predicted"/>
<evidence type="ECO:0000259" key="1">
    <source>
        <dbReference type="Pfam" id="PF04167"/>
    </source>
</evidence>
<comment type="caution">
    <text evidence="2">The sequence shown here is derived from an EMBL/GenBank/DDBJ whole genome shotgun (WGS) entry which is preliminary data.</text>
</comment>
<gene>
    <name evidence="2" type="ORF">HEB94_000121</name>
</gene>
<dbReference type="Pfam" id="PF04167">
    <property type="entry name" value="DUF402"/>
    <property type="match status" value="1"/>
</dbReference>
<dbReference type="InterPro" id="IPR007295">
    <property type="entry name" value="DUF402"/>
</dbReference>
<evidence type="ECO:0000313" key="2">
    <source>
        <dbReference type="EMBL" id="MBE1603273.1"/>
    </source>
</evidence>
<sequence length="146" mass="15739">MELGSDAAGTWLWMPQGTVAETPSGPYNAIPGLRVIPVGKMWSAYFVPSSPVGQRPASVYVDIGTAIRRDGDVFEFVDLDLDLEQGDAGPVTVLDREEFLERSQAWSYPPELVVAAEEACASVVAALSDGIAPFDGSYVSWWQLVS</sequence>
<accession>A0A927RHB6</accession>
<evidence type="ECO:0000313" key="3">
    <source>
        <dbReference type="Proteomes" id="UP000638648"/>
    </source>
</evidence>
<dbReference type="EMBL" id="JADBEM010000001">
    <property type="protein sequence ID" value="MBE1603273.1"/>
    <property type="molecule type" value="Genomic_DNA"/>
</dbReference>
<dbReference type="Proteomes" id="UP000638648">
    <property type="component" value="Unassembled WGS sequence"/>
</dbReference>
<dbReference type="AlphaFoldDB" id="A0A927RHB6"/>
<protein>
    <submittedName>
        <fullName evidence="2">RNA-binding protein associated with RNAse of E/G family</fullName>
    </submittedName>
</protein>
<dbReference type="SUPFAM" id="SSF159234">
    <property type="entry name" value="FomD-like"/>
    <property type="match status" value="1"/>
</dbReference>
<dbReference type="RefSeq" id="WP_192748146.1">
    <property type="nucleotide sequence ID" value="NZ_BAABJL010000055.1"/>
</dbReference>
<feature type="domain" description="DUF402" evidence="1">
    <location>
        <begin position="19"/>
        <end position="129"/>
    </location>
</feature>
<dbReference type="InterPro" id="IPR035930">
    <property type="entry name" value="FomD-like_sf"/>
</dbReference>